<evidence type="ECO:0000313" key="3">
    <source>
        <dbReference type="EMBL" id="RKS55487.1"/>
    </source>
</evidence>
<evidence type="ECO:0000256" key="2">
    <source>
        <dbReference type="PROSITE-ProRule" id="PRU01282"/>
    </source>
</evidence>
<dbReference type="OrthoDB" id="1120494at2"/>
<dbReference type="AlphaFoldDB" id="A0A495PY02"/>
<evidence type="ECO:0000313" key="4">
    <source>
        <dbReference type="Proteomes" id="UP000276282"/>
    </source>
</evidence>
<dbReference type="PANTHER" id="PTHR30041">
    <property type="entry name" value="ARSENATE REDUCTASE"/>
    <property type="match status" value="1"/>
</dbReference>
<sequence length="117" mass="13586">MKKIYHLSSCSTCKRILNELEPSSAYILQDIKKDPLNEEQLDEMYNLAGSYESLFSKRAQLYKQKDLKNETLDESDYKNLILEHYTFLKRPVIINNDKIFIGNSKSTVEAAKSAMNE</sequence>
<dbReference type="InterPro" id="IPR006660">
    <property type="entry name" value="Arsenate_reductase-like"/>
</dbReference>
<dbReference type="InterPro" id="IPR036249">
    <property type="entry name" value="Thioredoxin-like_sf"/>
</dbReference>
<dbReference type="SUPFAM" id="SSF52833">
    <property type="entry name" value="Thioredoxin-like"/>
    <property type="match status" value="1"/>
</dbReference>
<dbReference type="PANTHER" id="PTHR30041:SF7">
    <property type="entry name" value="GLOBAL TRANSCRIPTIONAL REGULATOR SPX"/>
    <property type="match status" value="1"/>
</dbReference>
<reference evidence="3 4" key="1">
    <citation type="submission" date="2018-10" db="EMBL/GenBank/DDBJ databases">
        <title>Genomic Encyclopedia of Archaeal and Bacterial Type Strains, Phase II (KMG-II): from individual species to whole genera.</title>
        <authorList>
            <person name="Goeker M."/>
        </authorList>
    </citation>
    <scope>NUCLEOTIDE SEQUENCE [LARGE SCALE GENOMIC DNA]</scope>
    <source>
        <strain evidence="3 4">DSM 19839</strain>
    </source>
</reference>
<comment type="similarity">
    <text evidence="1 2">Belongs to the ArsC family.</text>
</comment>
<evidence type="ECO:0000256" key="1">
    <source>
        <dbReference type="ARBA" id="ARBA00007198"/>
    </source>
</evidence>
<organism evidence="3 4">
    <name type="scientific">Gillisia mitskevichiae</name>
    <dbReference type="NCBI Taxonomy" id="270921"/>
    <lineage>
        <taxon>Bacteria</taxon>
        <taxon>Pseudomonadati</taxon>
        <taxon>Bacteroidota</taxon>
        <taxon>Flavobacteriia</taxon>
        <taxon>Flavobacteriales</taxon>
        <taxon>Flavobacteriaceae</taxon>
        <taxon>Gillisia</taxon>
    </lineage>
</organism>
<dbReference type="PROSITE" id="PS51353">
    <property type="entry name" value="ARSC"/>
    <property type="match status" value="1"/>
</dbReference>
<proteinExistence type="inferred from homology"/>
<dbReference type="EMBL" id="RBLG01000001">
    <property type="protein sequence ID" value="RKS55487.1"/>
    <property type="molecule type" value="Genomic_DNA"/>
</dbReference>
<dbReference type="Gene3D" id="3.40.30.10">
    <property type="entry name" value="Glutaredoxin"/>
    <property type="match status" value="1"/>
</dbReference>
<gene>
    <name evidence="3" type="ORF">BC962_0450</name>
</gene>
<protein>
    <submittedName>
        <fullName evidence="3">Arsenate reductase</fullName>
    </submittedName>
</protein>
<accession>A0A495PY02</accession>
<dbReference type="Proteomes" id="UP000276282">
    <property type="component" value="Unassembled WGS sequence"/>
</dbReference>
<dbReference type="Pfam" id="PF03960">
    <property type="entry name" value="ArsC"/>
    <property type="match status" value="1"/>
</dbReference>
<keyword evidence="4" id="KW-1185">Reference proteome</keyword>
<name>A0A495PY02_9FLAO</name>
<dbReference type="RefSeq" id="WP_121344302.1">
    <property type="nucleotide sequence ID" value="NZ_RBLG01000001.1"/>
</dbReference>
<comment type="caution">
    <text evidence="3">The sequence shown here is derived from an EMBL/GenBank/DDBJ whole genome shotgun (WGS) entry which is preliminary data.</text>
</comment>